<feature type="chain" id="PRO_5046816490" evidence="1">
    <location>
        <begin position="25"/>
        <end position="87"/>
    </location>
</feature>
<reference evidence="2 3" key="1">
    <citation type="journal article" date="2024" name="Commun. Biol.">
        <title>Comparative genomic analysis of thermophilic fungi reveals convergent evolutionary adaptations and gene losses.</title>
        <authorList>
            <person name="Steindorff A.S."/>
            <person name="Aguilar-Pontes M.V."/>
            <person name="Robinson A.J."/>
            <person name="Andreopoulos B."/>
            <person name="LaButti K."/>
            <person name="Kuo A."/>
            <person name="Mondo S."/>
            <person name="Riley R."/>
            <person name="Otillar R."/>
            <person name="Haridas S."/>
            <person name="Lipzen A."/>
            <person name="Grimwood J."/>
            <person name="Schmutz J."/>
            <person name="Clum A."/>
            <person name="Reid I.D."/>
            <person name="Moisan M.C."/>
            <person name="Butler G."/>
            <person name="Nguyen T.T.M."/>
            <person name="Dewar K."/>
            <person name="Conant G."/>
            <person name="Drula E."/>
            <person name="Henrissat B."/>
            <person name="Hansel C."/>
            <person name="Singer S."/>
            <person name="Hutchinson M.I."/>
            <person name="de Vries R.P."/>
            <person name="Natvig D.O."/>
            <person name="Powell A.J."/>
            <person name="Tsang A."/>
            <person name="Grigoriev I.V."/>
        </authorList>
    </citation>
    <scope>NUCLEOTIDE SEQUENCE [LARGE SCALE GENOMIC DNA]</scope>
    <source>
        <strain evidence="2 3">CBS 494.80</strain>
    </source>
</reference>
<evidence type="ECO:0000256" key="1">
    <source>
        <dbReference type="SAM" id="SignalP"/>
    </source>
</evidence>
<evidence type="ECO:0000313" key="3">
    <source>
        <dbReference type="Proteomes" id="UP001595075"/>
    </source>
</evidence>
<gene>
    <name evidence="2" type="ORF">VTL71DRAFT_3346</name>
</gene>
<keyword evidence="3" id="KW-1185">Reference proteome</keyword>
<name>A0ABR4C820_9HELO</name>
<organism evidence="2 3">
    <name type="scientific">Oculimacula yallundae</name>
    <dbReference type="NCBI Taxonomy" id="86028"/>
    <lineage>
        <taxon>Eukaryota</taxon>
        <taxon>Fungi</taxon>
        <taxon>Dikarya</taxon>
        <taxon>Ascomycota</taxon>
        <taxon>Pezizomycotina</taxon>
        <taxon>Leotiomycetes</taxon>
        <taxon>Helotiales</taxon>
        <taxon>Ploettnerulaceae</taxon>
        <taxon>Oculimacula</taxon>
    </lineage>
</organism>
<proteinExistence type="predicted"/>
<protein>
    <submittedName>
        <fullName evidence="2">Uncharacterized protein</fullName>
    </submittedName>
</protein>
<comment type="caution">
    <text evidence="2">The sequence shown here is derived from an EMBL/GenBank/DDBJ whole genome shotgun (WGS) entry which is preliminary data.</text>
</comment>
<keyword evidence="1" id="KW-0732">Signal</keyword>
<sequence>MLSSNPILSLAPLFLLLLSTPLLAAPTSDINSAPKLDARQCEVAVPLRCDNTAITLRDGNTFIADCRWSNLRCVENGFEWPGARCTR</sequence>
<accession>A0ABR4C820</accession>
<feature type="signal peptide" evidence="1">
    <location>
        <begin position="1"/>
        <end position="24"/>
    </location>
</feature>
<evidence type="ECO:0000313" key="2">
    <source>
        <dbReference type="EMBL" id="KAL2065676.1"/>
    </source>
</evidence>
<dbReference type="Proteomes" id="UP001595075">
    <property type="component" value="Unassembled WGS sequence"/>
</dbReference>
<dbReference type="EMBL" id="JAZHXI010000012">
    <property type="protein sequence ID" value="KAL2065676.1"/>
    <property type="molecule type" value="Genomic_DNA"/>
</dbReference>